<dbReference type="AlphaFoldDB" id="A0A7W3RFH9"/>
<sequence length="64" mass="7654">MKKAERKKTLKSRSLLVLFSRHLFYFQSPLPLLLHLTRFIKSEVPQTKRLVQTLDKSIWEEAPM</sequence>
<evidence type="ECO:0000313" key="1">
    <source>
        <dbReference type="EMBL" id="MBA9039887.1"/>
    </source>
</evidence>
<dbReference type="RefSeq" id="WP_234014902.1">
    <property type="nucleotide sequence ID" value="NZ_CP129007.1"/>
</dbReference>
<evidence type="ECO:0000313" key="2">
    <source>
        <dbReference type="Proteomes" id="UP000543174"/>
    </source>
</evidence>
<gene>
    <name evidence="1" type="ORF">HNP21_002994</name>
</gene>
<reference evidence="1" key="1">
    <citation type="submission" date="2020-08" db="EMBL/GenBank/DDBJ databases">
        <title>Functional genomics of gut bacteria from endangered species of beetles.</title>
        <authorList>
            <person name="Carlos-Shanley C."/>
        </authorList>
    </citation>
    <scope>NUCLEOTIDE SEQUENCE [LARGE SCALE GENOMIC DNA]</scope>
    <source>
        <strain evidence="1">S00060</strain>
    </source>
</reference>
<dbReference type="Proteomes" id="UP000543174">
    <property type="component" value="Unassembled WGS sequence"/>
</dbReference>
<organism evidence="1 2">
    <name type="scientific">Priestia aryabhattai</name>
    <name type="common">Bacillus aryabhattai</name>
    <dbReference type="NCBI Taxonomy" id="412384"/>
    <lineage>
        <taxon>Bacteria</taxon>
        <taxon>Bacillati</taxon>
        <taxon>Bacillota</taxon>
        <taxon>Bacilli</taxon>
        <taxon>Bacillales</taxon>
        <taxon>Bacillaceae</taxon>
        <taxon>Priestia</taxon>
    </lineage>
</organism>
<dbReference type="GeneID" id="70534093"/>
<keyword evidence="2" id="KW-1185">Reference proteome</keyword>
<proteinExistence type="predicted"/>
<dbReference type="EMBL" id="JACJHT010000002">
    <property type="protein sequence ID" value="MBA9039887.1"/>
    <property type="molecule type" value="Genomic_DNA"/>
</dbReference>
<accession>A0A7W3RFH9</accession>
<name>A0A7W3RFH9_PRIAR</name>
<comment type="caution">
    <text evidence="1">The sequence shown here is derived from an EMBL/GenBank/DDBJ whole genome shotgun (WGS) entry which is preliminary data.</text>
</comment>
<protein>
    <submittedName>
        <fullName evidence="1">Uncharacterized protein</fullName>
    </submittedName>
</protein>